<keyword evidence="7 10" id="KW-0472">Membrane</keyword>
<keyword evidence="9" id="KW-0807">Transducer</keyword>
<feature type="transmembrane region" description="Helical" evidence="10">
    <location>
        <begin position="483"/>
        <end position="503"/>
    </location>
</feature>
<evidence type="ECO:0000256" key="10">
    <source>
        <dbReference type="SAM" id="Phobius"/>
    </source>
</evidence>
<feature type="transmembrane region" description="Helical" evidence="10">
    <location>
        <begin position="43"/>
        <end position="64"/>
    </location>
</feature>
<dbReference type="GO" id="GO:0005549">
    <property type="term" value="F:odorant binding"/>
    <property type="evidence" value="ECO:0007669"/>
    <property type="project" value="InterPro"/>
</dbReference>
<proteinExistence type="predicted"/>
<dbReference type="OrthoDB" id="7542313at2759"/>
<dbReference type="RefSeq" id="XP_014487477.1">
    <property type="nucleotide sequence ID" value="XM_014631991.1"/>
</dbReference>
<evidence type="ECO:0000256" key="4">
    <source>
        <dbReference type="ARBA" id="ARBA00022692"/>
    </source>
</evidence>
<dbReference type="PANTHER" id="PTHR21137:SF35">
    <property type="entry name" value="ODORANT RECEPTOR 19A-RELATED"/>
    <property type="match status" value="1"/>
</dbReference>
<sequence>MIVQANYDIHPMYKLSRVVFSLLGIWPYASTNSWLLEKLKRTVLLLGLYFLLGFDLIPMLLYVFLVQNETRVKLKVMASIIFTIVSIFKYSNLLYLKNQVRNCLTRVEQDFRSVISPTARETMLFHARTGRFLCILSCIITYSTSIAYRVFIPLSHGKIVTPENITIRPLPLVAHFVVFDPQPSPVYEIVFFVQFFTSLVKSTIAVATCCIASLFAMHIVAQLEILTATMNNLTCEHKDGNVSGELSIIVEHQIKTQDLVHMVQGVIHYWSLLEIITSSFLICFISYHLLMEWEASNGIATFAYIITISSFIFYIFLYCFIGEQLSEKAEQVALTACTLDWYVLPDTKARALILLMIMSNTPLKLKAGSFMDLSFRTFGLIVKKADCVVTLILGTFTVPTQKRFVMFANANYERDINYTYRLNRFVFSMLGIWPYAQTNFWLLQKLKRTVLLLGFYFLLCCDLISMLLYIFMVQKETRVKLKVMAAVIYSIVTIFKYSNLVYIKNRVRNCLTRVEEDFRSVASSSARKTMLLHAKIGRHLFILCSAFMYSAGMAYRAVIPLSKGKIVTAENITIRPLPCAAHFIVFDPQTSPAYEIVFFAQCFTAFIKNTITVAACGIAALFTMHTVAQLEILMTAMNNLTNKHKLGNVNRELSIIVEHQIKTRQ</sequence>
<dbReference type="GO" id="GO:0007165">
    <property type="term" value="P:signal transduction"/>
    <property type="evidence" value="ECO:0007669"/>
    <property type="project" value="UniProtKB-KW"/>
</dbReference>
<protein>
    <submittedName>
        <fullName evidence="12">Uncharacterized protein LOC106751160</fullName>
    </submittedName>
</protein>
<evidence type="ECO:0000256" key="1">
    <source>
        <dbReference type="ARBA" id="ARBA00004651"/>
    </source>
</evidence>
<name>A0A6P3YC83_DINQU</name>
<keyword evidence="11" id="KW-1185">Reference proteome</keyword>
<dbReference type="GO" id="GO:0004984">
    <property type="term" value="F:olfactory receptor activity"/>
    <property type="evidence" value="ECO:0007669"/>
    <property type="project" value="InterPro"/>
</dbReference>
<feature type="transmembrane region" description="Helical" evidence="10">
    <location>
        <begin position="132"/>
        <end position="152"/>
    </location>
</feature>
<keyword evidence="3" id="KW-0716">Sensory transduction</keyword>
<dbReference type="PANTHER" id="PTHR21137">
    <property type="entry name" value="ODORANT RECEPTOR"/>
    <property type="match status" value="1"/>
</dbReference>
<evidence type="ECO:0000313" key="11">
    <source>
        <dbReference type="Proteomes" id="UP000515204"/>
    </source>
</evidence>
<evidence type="ECO:0000256" key="6">
    <source>
        <dbReference type="ARBA" id="ARBA00022989"/>
    </source>
</evidence>
<evidence type="ECO:0000256" key="8">
    <source>
        <dbReference type="ARBA" id="ARBA00023170"/>
    </source>
</evidence>
<keyword evidence="6 10" id="KW-1133">Transmembrane helix</keyword>
<evidence type="ECO:0000256" key="5">
    <source>
        <dbReference type="ARBA" id="ARBA00022725"/>
    </source>
</evidence>
<organism evidence="11 12">
    <name type="scientific">Dinoponera quadriceps</name>
    <name type="common">South American ant</name>
    <dbReference type="NCBI Taxonomy" id="609295"/>
    <lineage>
        <taxon>Eukaryota</taxon>
        <taxon>Metazoa</taxon>
        <taxon>Ecdysozoa</taxon>
        <taxon>Arthropoda</taxon>
        <taxon>Hexapoda</taxon>
        <taxon>Insecta</taxon>
        <taxon>Pterygota</taxon>
        <taxon>Neoptera</taxon>
        <taxon>Endopterygota</taxon>
        <taxon>Hymenoptera</taxon>
        <taxon>Apocrita</taxon>
        <taxon>Aculeata</taxon>
        <taxon>Formicoidea</taxon>
        <taxon>Formicidae</taxon>
        <taxon>Ponerinae</taxon>
        <taxon>Ponerini</taxon>
        <taxon>Dinoponera</taxon>
    </lineage>
</organism>
<dbReference type="Pfam" id="PF02949">
    <property type="entry name" value="7tm_6"/>
    <property type="match status" value="2"/>
</dbReference>
<feature type="transmembrane region" description="Helical" evidence="10">
    <location>
        <begin position="540"/>
        <end position="558"/>
    </location>
</feature>
<feature type="transmembrane region" description="Helical" evidence="10">
    <location>
        <begin position="302"/>
        <end position="321"/>
    </location>
</feature>
<feature type="transmembrane region" description="Helical" evidence="10">
    <location>
        <begin position="189"/>
        <end position="216"/>
    </location>
</feature>
<dbReference type="KEGG" id="dqu:106751160"/>
<evidence type="ECO:0000313" key="12">
    <source>
        <dbReference type="RefSeq" id="XP_014487477.1"/>
    </source>
</evidence>
<feature type="transmembrane region" description="Helical" evidence="10">
    <location>
        <begin position="76"/>
        <end position="96"/>
    </location>
</feature>
<gene>
    <name evidence="12" type="primary">LOC106751160</name>
</gene>
<reference evidence="12" key="1">
    <citation type="submission" date="2025-08" db="UniProtKB">
        <authorList>
            <consortium name="RefSeq"/>
        </authorList>
    </citation>
    <scope>IDENTIFICATION</scope>
</reference>
<evidence type="ECO:0000256" key="9">
    <source>
        <dbReference type="ARBA" id="ARBA00023224"/>
    </source>
</evidence>
<keyword evidence="5" id="KW-0552">Olfaction</keyword>
<feature type="transmembrane region" description="Helical" evidence="10">
    <location>
        <begin position="450"/>
        <end position="471"/>
    </location>
</feature>
<comment type="subcellular location">
    <subcellularLocation>
        <location evidence="1">Cell membrane</location>
        <topology evidence="1">Multi-pass membrane protein</topology>
    </subcellularLocation>
</comment>
<keyword evidence="4 10" id="KW-0812">Transmembrane</keyword>
<accession>A0A6P3YC83</accession>
<dbReference type="InterPro" id="IPR004117">
    <property type="entry name" value="7tm6_olfct_rcpt"/>
</dbReference>
<evidence type="ECO:0000256" key="3">
    <source>
        <dbReference type="ARBA" id="ARBA00022606"/>
    </source>
</evidence>
<keyword evidence="2" id="KW-1003">Cell membrane</keyword>
<feature type="transmembrane region" description="Helical" evidence="10">
    <location>
        <begin position="18"/>
        <end position="36"/>
    </location>
</feature>
<dbReference type="GO" id="GO:0005886">
    <property type="term" value="C:plasma membrane"/>
    <property type="evidence" value="ECO:0007669"/>
    <property type="project" value="UniProtKB-SubCell"/>
</dbReference>
<keyword evidence="8" id="KW-0675">Receptor</keyword>
<dbReference type="AlphaFoldDB" id="A0A6P3YC83"/>
<feature type="transmembrane region" description="Helical" evidence="10">
    <location>
        <begin position="269"/>
        <end position="290"/>
    </location>
</feature>
<dbReference type="Proteomes" id="UP000515204">
    <property type="component" value="Unplaced"/>
</dbReference>
<evidence type="ECO:0000256" key="2">
    <source>
        <dbReference type="ARBA" id="ARBA00022475"/>
    </source>
</evidence>
<dbReference type="GeneID" id="106751160"/>
<evidence type="ECO:0000256" key="7">
    <source>
        <dbReference type="ARBA" id="ARBA00023136"/>
    </source>
</evidence>